<gene>
    <name evidence="1" type="ORF">APZ42_015527</name>
</gene>
<keyword evidence="2" id="KW-1185">Reference proteome</keyword>
<proteinExistence type="predicted"/>
<reference evidence="1 2" key="1">
    <citation type="submission" date="2016-03" db="EMBL/GenBank/DDBJ databases">
        <title>EvidentialGene: Evidence-directed Construction of Genes on Genomes.</title>
        <authorList>
            <person name="Gilbert D.G."/>
            <person name="Choi J.-H."/>
            <person name="Mockaitis K."/>
            <person name="Colbourne J."/>
            <person name="Pfrender M."/>
        </authorList>
    </citation>
    <scope>NUCLEOTIDE SEQUENCE [LARGE SCALE GENOMIC DNA]</scope>
    <source>
        <strain evidence="1 2">Xinb3</strain>
        <tissue evidence="1">Complete organism</tissue>
    </source>
</reference>
<sequence length="99" mass="11231">MMDGRAIKLFLSGHFQWQATRAISLNSNALSYFSMRLFASDSFLFSCFYLNRPAASPPGVGERSQPLETKLLPDWKSLQLRCRVPFGLSRSVSYRLSCC</sequence>
<dbReference type="AlphaFoldDB" id="A0A0P5LZY8"/>
<evidence type="ECO:0000313" key="1">
    <source>
        <dbReference type="EMBL" id="KZS18324.1"/>
    </source>
</evidence>
<protein>
    <submittedName>
        <fullName evidence="1">Uncharacterized protein</fullName>
    </submittedName>
</protein>
<organism evidence="1 2">
    <name type="scientific">Daphnia magna</name>
    <dbReference type="NCBI Taxonomy" id="35525"/>
    <lineage>
        <taxon>Eukaryota</taxon>
        <taxon>Metazoa</taxon>
        <taxon>Ecdysozoa</taxon>
        <taxon>Arthropoda</taxon>
        <taxon>Crustacea</taxon>
        <taxon>Branchiopoda</taxon>
        <taxon>Diplostraca</taxon>
        <taxon>Cladocera</taxon>
        <taxon>Anomopoda</taxon>
        <taxon>Daphniidae</taxon>
        <taxon>Daphnia</taxon>
    </lineage>
</organism>
<dbReference type="EMBL" id="LRGB01000519">
    <property type="protein sequence ID" value="KZS18324.1"/>
    <property type="molecule type" value="Genomic_DNA"/>
</dbReference>
<comment type="caution">
    <text evidence="1">The sequence shown here is derived from an EMBL/GenBank/DDBJ whole genome shotgun (WGS) entry which is preliminary data.</text>
</comment>
<accession>A0A0P5LZY8</accession>
<evidence type="ECO:0000313" key="2">
    <source>
        <dbReference type="Proteomes" id="UP000076858"/>
    </source>
</evidence>
<dbReference type="Proteomes" id="UP000076858">
    <property type="component" value="Unassembled WGS sequence"/>
</dbReference>
<name>A0A0P5LZY8_9CRUS</name>